<dbReference type="Pfam" id="PF24664">
    <property type="entry name" value="Monjiviricetes_fusion"/>
    <property type="match status" value="1"/>
</dbReference>
<feature type="transmembrane region" description="Helical" evidence="2">
    <location>
        <begin position="520"/>
        <end position="539"/>
    </location>
</feature>
<proteinExistence type="predicted"/>
<evidence type="ECO:0000313" key="4">
    <source>
        <dbReference type="Proteomes" id="UP000008237"/>
    </source>
</evidence>
<feature type="transmembrane region" description="Helical" evidence="2">
    <location>
        <begin position="480"/>
        <end position="500"/>
    </location>
</feature>
<evidence type="ECO:0000256" key="2">
    <source>
        <dbReference type="SAM" id="Phobius"/>
    </source>
</evidence>
<sequence length="628" mass="70016">MADEDPLLTIGRMRDTCVLIASLNRSSMRWNEHTTGVKSREEPPSLHEEALYRSVLYHGPKFLATITLAGEIGVDGHCKGIPYSDPYGSWTDVVVQGVATISLRSSYVPVHINTGKIHLKSGTICTLSDGHCVDSEHGYTYWQPMPTSSCDFHQYDILYEGQAIKIQEDSINQRGDIPIVNPSTVYSLTTQDITFALTTTKARQLCGYTILQTEHPKLFIVETTKGDTVKPRGSVPVDNLDIFSYVNSKFVYVEKHVRSQIISLYYNVMKQRCDLEQEVLKNTLSLATLLPDEFAYRLMKGPGYMAVTAGEAIHVIQCIPVEVKIRRTKDCYAELPVTVRNSSMFLTPKSHVLTKYGTLRECSYQLPTLYRLEDTWVQFTPEPHERLSPPQRLQPTTTISWKYLTPGPLAVSGIYSQQDIDKLRDHIMFPAEKPALLNSVARGITGHTTGDGSASLYNLLNEEDLNKIAESTASKIWEGFVAFGSATAGVFGIFIIIRIIKLLIDTALHGYALHTAYGCSLHLLGALWSSLTHLLLHLAHRPPRRANKATVDSSTNTPLQQPTPVEQQPQPLPRSTPRPAAPPHHLIEEGPHTSIAYRELNERLNQVVVHDQIPNKSFGSLLLKGGEV</sequence>
<evidence type="ECO:0000313" key="3">
    <source>
        <dbReference type="EMBL" id="EFN83910.1"/>
    </source>
</evidence>
<keyword evidence="2" id="KW-0472">Membrane</keyword>
<feature type="compositionally biased region" description="Pro residues" evidence="1">
    <location>
        <begin position="570"/>
        <end position="582"/>
    </location>
</feature>
<keyword evidence="4" id="KW-1185">Reference proteome</keyword>
<feature type="region of interest" description="Disordered" evidence="1">
    <location>
        <begin position="546"/>
        <end position="588"/>
    </location>
</feature>
<feature type="compositionally biased region" description="Low complexity" evidence="1">
    <location>
        <begin position="557"/>
        <end position="569"/>
    </location>
</feature>
<organism evidence="4">
    <name type="scientific">Harpegnathos saltator</name>
    <name type="common">Jerdon's jumping ant</name>
    <dbReference type="NCBI Taxonomy" id="610380"/>
    <lineage>
        <taxon>Eukaryota</taxon>
        <taxon>Metazoa</taxon>
        <taxon>Ecdysozoa</taxon>
        <taxon>Arthropoda</taxon>
        <taxon>Hexapoda</taxon>
        <taxon>Insecta</taxon>
        <taxon>Pterygota</taxon>
        <taxon>Neoptera</taxon>
        <taxon>Endopterygota</taxon>
        <taxon>Hymenoptera</taxon>
        <taxon>Apocrita</taxon>
        <taxon>Aculeata</taxon>
        <taxon>Formicoidea</taxon>
        <taxon>Formicidae</taxon>
        <taxon>Ponerinae</taxon>
        <taxon>Ponerini</taxon>
        <taxon>Harpegnathos</taxon>
    </lineage>
</organism>
<dbReference type="OMA" id="IMFPAEK"/>
<dbReference type="Proteomes" id="UP000008237">
    <property type="component" value="Unassembled WGS sequence"/>
</dbReference>
<reference evidence="3 4" key="1">
    <citation type="journal article" date="2010" name="Science">
        <title>Genomic comparison of the ants Camponotus floridanus and Harpegnathos saltator.</title>
        <authorList>
            <person name="Bonasio R."/>
            <person name="Zhang G."/>
            <person name="Ye C."/>
            <person name="Mutti N.S."/>
            <person name="Fang X."/>
            <person name="Qin N."/>
            <person name="Donahue G."/>
            <person name="Yang P."/>
            <person name="Li Q."/>
            <person name="Li C."/>
            <person name="Zhang P."/>
            <person name="Huang Z."/>
            <person name="Berger S.L."/>
            <person name="Reinberg D."/>
            <person name="Wang J."/>
            <person name="Liebig J."/>
        </authorList>
    </citation>
    <scope>NUCLEOTIDE SEQUENCE [LARGE SCALE GENOMIC DNA]</scope>
    <source>
        <strain evidence="3 4">R22 G/1</strain>
    </source>
</reference>
<dbReference type="AlphaFoldDB" id="E2BK68"/>
<evidence type="ECO:0008006" key="5">
    <source>
        <dbReference type="Google" id="ProtNLM"/>
    </source>
</evidence>
<evidence type="ECO:0000256" key="1">
    <source>
        <dbReference type="SAM" id="MobiDB-lite"/>
    </source>
</evidence>
<protein>
    <recommendedName>
        <fullName evidence="5">Glycoprotein</fullName>
    </recommendedName>
</protein>
<name>E2BK68_HARSA</name>
<keyword evidence="2" id="KW-0812">Transmembrane</keyword>
<dbReference type="InParanoid" id="E2BK68"/>
<keyword evidence="2" id="KW-1133">Transmembrane helix</keyword>
<dbReference type="OrthoDB" id="7311776at2759"/>
<dbReference type="EMBL" id="GL448764">
    <property type="protein sequence ID" value="EFN83910.1"/>
    <property type="molecule type" value="Genomic_DNA"/>
</dbReference>
<accession>E2BK68</accession>
<gene>
    <name evidence="3" type="ORF">EAI_07685</name>
</gene>